<dbReference type="KEGG" id="cvn:111120425"/>
<dbReference type="Proteomes" id="UP000694844">
    <property type="component" value="Chromosome 2"/>
</dbReference>
<protein>
    <submittedName>
        <fullName evidence="4">Uncharacterized protein LOC111120425</fullName>
    </submittedName>
</protein>
<dbReference type="GeneID" id="111120425"/>
<name>A0A8B8CQZ3_CRAVI</name>
<reference evidence="4" key="1">
    <citation type="submission" date="2025-08" db="UniProtKB">
        <authorList>
            <consortium name="RefSeq"/>
        </authorList>
    </citation>
    <scope>IDENTIFICATION</scope>
    <source>
        <tissue evidence="4">Whole sample</tissue>
    </source>
</reference>
<dbReference type="OrthoDB" id="6138376at2759"/>
<feature type="coiled-coil region" evidence="1">
    <location>
        <begin position="333"/>
        <end position="367"/>
    </location>
</feature>
<sequence length="369" mass="42340">MLSLQVSKKRISCSGSGCVYSCGVSISCLAHVGCDHTLEPFGLLFVPWSTTQLKDEGKAVESALETSLTSSLGEGETENDIFEHSLDETQEQNEVSENVYATETRHKFVGEFNVPLSSIKFAAEDRAVRELNPTHIAELEASFRTNLANGIRINFPPATGVIFEEEFRNEVELIDGNHMHHVMLHMQELYQEKEELKTRKVIVYRELSQGAISFLGLSRNDETTNSLKTLHFEELKIMRKLLYSKHGGKFSNRYQDDIYQLFNALCPGDRKEESKRKKRLQHLIRLSTMDQGCWELANKERKRKSNGPEPQIPSKVHTAEEGEKDRDFRAKDLIGLQDQCRDLQREIEEKRKLKDTLEENVSKLNVSYW</sequence>
<evidence type="ECO:0000313" key="4">
    <source>
        <dbReference type="RefSeq" id="XP_022316846.1"/>
    </source>
</evidence>
<evidence type="ECO:0000256" key="2">
    <source>
        <dbReference type="SAM" id="MobiDB-lite"/>
    </source>
</evidence>
<accession>A0A8B8CQZ3</accession>
<feature type="region of interest" description="Disordered" evidence="2">
    <location>
        <begin position="299"/>
        <end position="327"/>
    </location>
</feature>
<proteinExistence type="predicted"/>
<dbReference type="RefSeq" id="XP_022316846.1">
    <property type="nucleotide sequence ID" value="XM_022461138.1"/>
</dbReference>
<gene>
    <name evidence="4" type="primary">LOC111120425</name>
</gene>
<dbReference type="AlphaFoldDB" id="A0A8B8CQZ3"/>
<evidence type="ECO:0000313" key="3">
    <source>
        <dbReference type="Proteomes" id="UP000694844"/>
    </source>
</evidence>
<keyword evidence="1" id="KW-0175">Coiled coil</keyword>
<feature type="compositionally biased region" description="Basic and acidic residues" evidence="2">
    <location>
        <begin position="317"/>
        <end position="327"/>
    </location>
</feature>
<keyword evidence="3" id="KW-1185">Reference proteome</keyword>
<organism evidence="3 4">
    <name type="scientific">Crassostrea virginica</name>
    <name type="common">Eastern oyster</name>
    <dbReference type="NCBI Taxonomy" id="6565"/>
    <lineage>
        <taxon>Eukaryota</taxon>
        <taxon>Metazoa</taxon>
        <taxon>Spiralia</taxon>
        <taxon>Lophotrochozoa</taxon>
        <taxon>Mollusca</taxon>
        <taxon>Bivalvia</taxon>
        <taxon>Autobranchia</taxon>
        <taxon>Pteriomorphia</taxon>
        <taxon>Ostreida</taxon>
        <taxon>Ostreoidea</taxon>
        <taxon>Ostreidae</taxon>
        <taxon>Crassostrea</taxon>
    </lineage>
</organism>
<evidence type="ECO:0000256" key="1">
    <source>
        <dbReference type="SAM" id="Coils"/>
    </source>
</evidence>